<dbReference type="EMBL" id="JAAMPI010000508">
    <property type="protein sequence ID" value="KAF4630813.1"/>
    <property type="molecule type" value="Genomic_DNA"/>
</dbReference>
<dbReference type="AlphaFoldDB" id="A0A8H4RKP5"/>
<evidence type="ECO:0000313" key="2">
    <source>
        <dbReference type="Proteomes" id="UP000566819"/>
    </source>
</evidence>
<reference evidence="1 2" key="1">
    <citation type="submission" date="2020-03" db="EMBL/GenBank/DDBJ databases">
        <title>Draft Genome Sequence of Cudoniella acicularis.</title>
        <authorList>
            <person name="Buettner E."/>
            <person name="Kellner H."/>
        </authorList>
    </citation>
    <scope>NUCLEOTIDE SEQUENCE [LARGE SCALE GENOMIC DNA]</scope>
    <source>
        <strain evidence="1 2">DSM 108380</strain>
    </source>
</reference>
<dbReference type="OrthoDB" id="3545246at2759"/>
<comment type="caution">
    <text evidence="1">The sequence shown here is derived from an EMBL/GenBank/DDBJ whole genome shotgun (WGS) entry which is preliminary data.</text>
</comment>
<dbReference type="Proteomes" id="UP000566819">
    <property type="component" value="Unassembled WGS sequence"/>
</dbReference>
<keyword evidence="2" id="KW-1185">Reference proteome</keyword>
<evidence type="ECO:0000313" key="1">
    <source>
        <dbReference type="EMBL" id="KAF4630813.1"/>
    </source>
</evidence>
<gene>
    <name evidence="1" type="ORF">G7Y89_g7324</name>
</gene>
<accession>A0A8H4RKP5</accession>
<organism evidence="1 2">
    <name type="scientific">Cudoniella acicularis</name>
    <dbReference type="NCBI Taxonomy" id="354080"/>
    <lineage>
        <taxon>Eukaryota</taxon>
        <taxon>Fungi</taxon>
        <taxon>Dikarya</taxon>
        <taxon>Ascomycota</taxon>
        <taxon>Pezizomycotina</taxon>
        <taxon>Leotiomycetes</taxon>
        <taxon>Helotiales</taxon>
        <taxon>Tricladiaceae</taxon>
        <taxon>Cudoniella</taxon>
    </lineage>
</organism>
<name>A0A8H4RKP5_9HELO</name>
<proteinExistence type="predicted"/>
<protein>
    <submittedName>
        <fullName evidence="1">Uncharacterized protein</fullName>
    </submittedName>
</protein>
<sequence>MAIPKFATKSVDPIAADIVYVELARFVESRSPGVVDKKPDTAVDFKHYLKTLDLKETNILNEGKRLAVEFLDIEDARLERSFVMLYCVRQTRKKNTGLGRVIIFLALGPLSCANGLPKFENGPGKDLASGDALLVGNDTPHMLDTNRGGGFALMSDWTA</sequence>